<reference evidence="1" key="1">
    <citation type="submission" date="2022-04" db="EMBL/GenBank/DDBJ databases">
        <title>Desulfatitalea alkaliphila sp. nov., a novel anaerobic sulfate-reducing bacterium isolated from terrestrial mud volcano, Taman Peninsula, Russia.</title>
        <authorList>
            <person name="Khomyakova M.A."/>
            <person name="Merkel A.Y."/>
            <person name="Slobodkin A.I."/>
        </authorList>
    </citation>
    <scope>NUCLEOTIDE SEQUENCE</scope>
    <source>
        <strain evidence="1">M08but</strain>
    </source>
</reference>
<organism evidence="1 2">
    <name type="scientific">Desulfatitalea alkaliphila</name>
    <dbReference type="NCBI Taxonomy" id="2929485"/>
    <lineage>
        <taxon>Bacteria</taxon>
        <taxon>Pseudomonadati</taxon>
        <taxon>Thermodesulfobacteriota</taxon>
        <taxon>Desulfobacteria</taxon>
        <taxon>Desulfobacterales</taxon>
        <taxon>Desulfosarcinaceae</taxon>
        <taxon>Desulfatitalea</taxon>
    </lineage>
</organism>
<protein>
    <recommendedName>
        <fullName evidence="3">Transposase DDE domain-containing protein</fullName>
    </recommendedName>
</protein>
<dbReference type="AlphaFoldDB" id="A0AA41UKK8"/>
<evidence type="ECO:0000313" key="1">
    <source>
        <dbReference type="EMBL" id="MCJ8503190.1"/>
    </source>
</evidence>
<name>A0AA41UKK8_9BACT</name>
<evidence type="ECO:0000313" key="2">
    <source>
        <dbReference type="Proteomes" id="UP001165427"/>
    </source>
</evidence>
<accession>A0AA41UKK8</accession>
<dbReference type="RefSeq" id="WP_246915199.1">
    <property type="nucleotide sequence ID" value="NZ_JALJRB010000063.1"/>
</dbReference>
<dbReference type="EMBL" id="JALJRB010000063">
    <property type="protein sequence ID" value="MCJ8503190.1"/>
    <property type="molecule type" value="Genomic_DNA"/>
</dbReference>
<keyword evidence="2" id="KW-1185">Reference proteome</keyword>
<feature type="non-terminal residue" evidence="1">
    <location>
        <position position="1"/>
    </location>
</feature>
<evidence type="ECO:0008006" key="3">
    <source>
        <dbReference type="Google" id="ProtNLM"/>
    </source>
</evidence>
<proteinExistence type="predicted"/>
<comment type="caution">
    <text evidence="1">The sequence shown here is derived from an EMBL/GenBank/DDBJ whole genome shotgun (WGS) entry which is preliminary data.</text>
</comment>
<dbReference type="Proteomes" id="UP001165427">
    <property type="component" value="Unassembled WGS sequence"/>
</dbReference>
<gene>
    <name evidence="1" type="ORF">MRX98_21635</name>
</gene>
<sequence length="145" mass="16479">RGNGREKPAFVITNDFQMPVERLVGNYARRWRVENGIVEAVKFFHLNALSSPIAIKVHFDIALTMIADTLYTMLAKKLRGFEDCDAPKLYRHFVSGKGIVEVQGKSVNIIYPKRAHNPILRQVPWENLPGQLPCLDGSRMVLNFS</sequence>